<dbReference type="InterPro" id="IPR016159">
    <property type="entry name" value="Cullin_repeat-like_dom_sf"/>
</dbReference>
<comment type="caution">
    <text evidence="6">The sequence shown here is derived from an EMBL/GenBank/DDBJ whole genome shotgun (WGS) entry which is preliminary data.</text>
</comment>
<sequence>MDKTKIKTTSPQKSPRLASSVSRKNHIAPDPIVVTDDLKHDAPDATTNANEEVIQGEHTQENTTEEEFPNDIDVSIEKLSEEVDTFLSSIKDQKSENATEIPIGIKRFTEHVEQQIEKYVPGDDVSSENDSVSLLESICRVSKLTAALGEFHSNSTCVTLINRTSTILQRAMSLLENEFRSLLEDKRIASGDSELKPKQAFFNDKDRCVLPNSDVIEENNSDNSTNFPGYSPDIVLKLREIATTMISSGYETECCQVYTVTRRNTFEESLSSLGFEKISIDDVQKMQWEPLEGAITTWIKVIKRCTGVLFSGEKKLSEDVFPNNLMISGTLFSNLMRGVIIQLLNFIEAVAMTKRSAEKLFKYLDMYESLRELIPALDGLVQDESWEELKSEMLSARCRLGESIVGIFCELENSIKSDIGKTPVPGGAVHPLTRYTMNYVKYACEYKETLEHVFQEHQKIDQSDASSGPETDINNQMVATPSPFSVQLMKVMDLLDSNLETKSKLYKDLSLSYIFKMNNGRYIMQKIKGSLEIHDLMGDTWCRKRSSDLRQYHKNYQRETWGKVLGCLRDEGLQVNGKVLKPVLKERFKSFNAMFDEIHKAQSSWIVSDEQLQSELRVSISAVVIPAYRSFLGRFRQYLDSGRQSEKYIKFGPEDIETYIDELFDGNPASSIVRRRT</sequence>
<dbReference type="InterPro" id="IPR004140">
    <property type="entry name" value="Exo70"/>
</dbReference>
<dbReference type="EMBL" id="JACGCM010001129">
    <property type="protein sequence ID" value="KAF6161564.1"/>
    <property type="molecule type" value="Genomic_DNA"/>
</dbReference>
<dbReference type="GO" id="GO:0000145">
    <property type="term" value="C:exocyst"/>
    <property type="evidence" value="ECO:0007669"/>
    <property type="project" value="InterPro"/>
</dbReference>
<keyword evidence="3" id="KW-0653">Protein transport</keyword>
<dbReference type="Gene3D" id="1.20.1280.170">
    <property type="entry name" value="Exocyst complex component Exo70"/>
    <property type="match status" value="1"/>
</dbReference>
<dbReference type="Pfam" id="PF03081">
    <property type="entry name" value="Exo70_C"/>
    <property type="match status" value="1"/>
</dbReference>
<comment type="function">
    <text evidence="3">Component of the exocyst complex.</text>
</comment>
<dbReference type="PANTHER" id="PTHR12542">
    <property type="entry name" value="EXOCYST COMPLEX PROTEIN EXO70"/>
    <property type="match status" value="1"/>
</dbReference>
<dbReference type="PANTHER" id="PTHR12542:SF127">
    <property type="entry name" value="EXOCYST COMPLEX COMPONENT EXO70C1"/>
    <property type="match status" value="1"/>
</dbReference>
<keyword evidence="7" id="KW-1185">Reference proteome</keyword>
<evidence type="ECO:0000256" key="1">
    <source>
        <dbReference type="ARBA" id="ARBA00006756"/>
    </source>
</evidence>
<keyword evidence="3" id="KW-0268">Exocytosis</keyword>
<dbReference type="AlphaFoldDB" id="A0A7J7N3C6"/>
<evidence type="ECO:0000313" key="7">
    <source>
        <dbReference type="Proteomes" id="UP000541444"/>
    </source>
</evidence>
<keyword evidence="2 3" id="KW-0813">Transport</keyword>
<feature type="region of interest" description="Disordered" evidence="4">
    <location>
        <begin position="1"/>
        <end position="67"/>
    </location>
</feature>
<dbReference type="Pfam" id="PF20669">
    <property type="entry name" value="Exo70_N"/>
    <property type="match status" value="1"/>
</dbReference>
<evidence type="ECO:0000259" key="5">
    <source>
        <dbReference type="Pfam" id="PF03081"/>
    </source>
</evidence>
<gene>
    <name evidence="6" type="ORF">GIB67_009443</name>
</gene>
<reference evidence="6 7" key="1">
    <citation type="journal article" date="2020" name="IScience">
        <title>Genome Sequencing of the Endangered Kingdonia uniflora (Circaeasteraceae, Ranunculales) Reveals Potential Mechanisms of Evolutionary Specialization.</title>
        <authorList>
            <person name="Sun Y."/>
            <person name="Deng T."/>
            <person name="Zhang A."/>
            <person name="Moore M.J."/>
            <person name="Landis J.B."/>
            <person name="Lin N."/>
            <person name="Zhang H."/>
            <person name="Zhang X."/>
            <person name="Huang J."/>
            <person name="Zhang X."/>
            <person name="Sun H."/>
            <person name="Wang H."/>
        </authorList>
    </citation>
    <scope>NUCLEOTIDE SEQUENCE [LARGE SCALE GENOMIC DNA]</scope>
    <source>
        <strain evidence="6">TB1705</strain>
        <tissue evidence="6">Leaf</tissue>
    </source>
</reference>
<comment type="similarity">
    <text evidence="1 3">Belongs to the EXO70 family.</text>
</comment>
<name>A0A7J7N3C6_9MAGN</name>
<accession>A0A7J7N3C6</accession>
<evidence type="ECO:0000256" key="2">
    <source>
        <dbReference type="ARBA" id="ARBA00022448"/>
    </source>
</evidence>
<evidence type="ECO:0000256" key="3">
    <source>
        <dbReference type="RuleBase" id="RU365026"/>
    </source>
</evidence>
<feature type="compositionally biased region" description="Polar residues" evidence="4">
    <location>
        <begin position="7"/>
        <end position="22"/>
    </location>
</feature>
<dbReference type="GO" id="GO:0005546">
    <property type="term" value="F:phosphatidylinositol-4,5-bisphosphate binding"/>
    <property type="evidence" value="ECO:0007669"/>
    <property type="project" value="InterPro"/>
</dbReference>
<organism evidence="6 7">
    <name type="scientific">Kingdonia uniflora</name>
    <dbReference type="NCBI Taxonomy" id="39325"/>
    <lineage>
        <taxon>Eukaryota</taxon>
        <taxon>Viridiplantae</taxon>
        <taxon>Streptophyta</taxon>
        <taxon>Embryophyta</taxon>
        <taxon>Tracheophyta</taxon>
        <taxon>Spermatophyta</taxon>
        <taxon>Magnoliopsida</taxon>
        <taxon>Ranunculales</taxon>
        <taxon>Circaeasteraceae</taxon>
        <taxon>Kingdonia</taxon>
    </lineage>
</organism>
<dbReference type="OrthoDB" id="1922221at2759"/>
<dbReference type="SUPFAM" id="SSF74788">
    <property type="entry name" value="Cullin repeat-like"/>
    <property type="match status" value="1"/>
</dbReference>
<dbReference type="GO" id="GO:0006887">
    <property type="term" value="P:exocytosis"/>
    <property type="evidence" value="ECO:0007669"/>
    <property type="project" value="UniProtKB-KW"/>
</dbReference>
<protein>
    <recommendedName>
        <fullName evidence="3">Exocyst subunit Exo70 family protein</fullName>
    </recommendedName>
</protein>
<dbReference type="GO" id="GO:0015031">
    <property type="term" value="P:protein transport"/>
    <property type="evidence" value="ECO:0007669"/>
    <property type="project" value="UniProtKB-KW"/>
</dbReference>
<proteinExistence type="inferred from homology"/>
<dbReference type="Proteomes" id="UP000541444">
    <property type="component" value="Unassembled WGS sequence"/>
</dbReference>
<evidence type="ECO:0000256" key="4">
    <source>
        <dbReference type="SAM" id="MobiDB-lite"/>
    </source>
</evidence>
<dbReference type="FunFam" id="1.20.1280.170:FF:000003">
    <property type="entry name" value="Exocyst subunit Exo70 family protein"/>
    <property type="match status" value="1"/>
</dbReference>
<evidence type="ECO:0000313" key="6">
    <source>
        <dbReference type="EMBL" id="KAF6161564.1"/>
    </source>
</evidence>
<feature type="domain" description="Exocyst complex subunit Exo70 C-terminal" evidence="5">
    <location>
        <begin position="297"/>
        <end position="662"/>
    </location>
</feature>
<dbReference type="InterPro" id="IPR046364">
    <property type="entry name" value="Exo70_C"/>
</dbReference>